<gene>
    <name evidence="1" type="ORF">D7223_09215</name>
</gene>
<dbReference type="EMBL" id="RBAK01000003">
    <property type="protein sequence ID" value="RKN48208.1"/>
    <property type="molecule type" value="Genomic_DNA"/>
</dbReference>
<dbReference type="AlphaFoldDB" id="A0A3A9ZIH5"/>
<proteinExistence type="predicted"/>
<comment type="caution">
    <text evidence="1">The sequence shown here is derived from an EMBL/GenBank/DDBJ whole genome shotgun (WGS) entry which is preliminary data.</text>
</comment>
<evidence type="ECO:0000313" key="2">
    <source>
        <dbReference type="Proteomes" id="UP000281726"/>
    </source>
</evidence>
<keyword evidence="2" id="KW-1185">Reference proteome</keyword>
<accession>A0A3A9ZIH5</accession>
<dbReference type="RefSeq" id="WP_120727186.1">
    <property type="nucleotide sequence ID" value="NZ_RBAK01000003.1"/>
</dbReference>
<dbReference type="OrthoDB" id="3397312at2"/>
<organism evidence="1 2">
    <name type="scientific">Micromonospora endolithica</name>
    <dbReference type="NCBI Taxonomy" id="230091"/>
    <lineage>
        <taxon>Bacteria</taxon>
        <taxon>Bacillati</taxon>
        <taxon>Actinomycetota</taxon>
        <taxon>Actinomycetes</taxon>
        <taxon>Micromonosporales</taxon>
        <taxon>Micromonosporaceae</taxon>
        <taxon>Micromonospora</taxon>
    </lineage>
</organism>
<evidence type="ECO:0000313" key="1">
    <source>
        <dbReference type="EMBL" id="RKN48208.1"/>
    </source>
</evidence>
<sequence>MDPRVRSLRQSDLAAMLGIGATLHGLLLAGDLPTDISDRIIRRLMNRGALERAASTGDLSILLHDLTQRLHWAMGHGEEYPPDTPRQTSYFVDLPTAESATSCLAALSGLGALSTDLRVTAGQEDTPTEGVGPTPGLHFRAIATFPEAAPEPGFDLRVRQLTQLAERYNGQFAGSLLG</sequence>
<dbReference type="Proteomes" id="UP000281726">
    <property type="component" value="Unassembled WGS sequence"/>
</dbReference>
<reference evidence="1 2" key="1">
    <citation type="journal article" date="2004" name="Syst. Appl. Microbiol.">
        <title>Cryptoendolithic actinomycetes from antarctic sandstone rock samples: Micromonospora endolithica sp. nov. and two isolates related to Micromonospora coerulea Jensen 1932.</title>
        <authorList>
            <person name="Hirsch P."/>
            <person name="Mevs U."/>
            <person name="Kroppenstedt R.M."/>
            <person name="Schumann P."/>
            <person name="Stackebrandt E."/>
        </authorList>
    </citation>
    <scope>NUCLEOTIDE SEQUENCE [LARGE SCALE GENOMIC DNA]</scope>
    <source>
        <strain evidence="1 2">JCM 12677</strain>
    </source>
</reference>
<protein>
    <submittedName>
        <fullName evidence="1">Uncharacterized protein</fullName>
    </submittedName>
</protein>
<name>A0A3A9ZIH5_9ACTN</name>